<feature type="domain" description="Nitroreductase" evidence="7">
    <location>
        <begin position="9"/>
        <end position="190"/>
    </location>
</feature>
<proteinExistence type="inferred from homology"/>
<dbReference type="Pfam" id="PF00881">
    <property type="entry name" value="Nitroreductase"/>
    <property type="match status" value="1"/>
</dbReference>
<protein>
    <submittedName>
        <fullName evidence="8">Oxygen-insensitive NAD(P)H nitroreductase</fullName>
        <ecNumber evidence="8">1.5.1.34</ecNumber>
    </submittedName>
</protein>
<evidence type="ECO:0000259" key="7">
    <source>
        <dbReference type="Pfam" id="PF00881"/>
    </source>
</evidence>
<gene>
    <name evidence="8" type="primary">nfsB</name>
    <name evidence="8" type="ORF">J5V48_08820</name>
</gene>
<sequence>MKDFLQISKERYTTKHYDSSKKISNADFQKLLEILRLAPSAVNVQPWFFYTGSSKEAKDTIIKAIPEFNIPRIQGCSHFVVLCARTKLEDEYLRSVTAKESADGRYSEDRIRDAVDEHRRLFSNMHVELGDFNEWTARQTYIAMAALLYGAASMGIDSTPIEGMDYSKCDEILNLKEKNLRSVAIVTLGYRASDDSNASRPKSRLELEDIVQNID</sequence>
<reference evidence="8 9" key="1">
    <citation type="submission" date="2021-03" db="EMBL/GenBank/DDBJ databases">
        <title>Succinivibrio sp. nov. isolated from feces of cow.</title>
        <authorList>
            <person name="Choi J.-Y."/>
        </authorList>
    </citation>
    <scope>NUCLEOTIDE SEQUENCE [LARGE SCALE GENOMIC DNA]</scope>
    <source>
        <strain evidence="8 9">AGMB01872</strain>
    </source>
</reference>
<dbReference type="Proteomes" id="UP000731465">
    <property type="component" value="Unassembled WGS sequence"/>
</dbReference>
<dbReference type="InterPro" id="IPR029479">
    <property type="entry name" value="Nitroreductase"/>
</dbReference>
<dbReference type="CDD" id="cd02149">
    <property type="entry name" value="NfsB-like"/>
    <property type="match status" value="1"/>
</dbReference>
<evidence type="ECO:0000256" key="1">
    <source>
        <dbReference type="ARBA" id="ARBA00001917"/>
    </source>
</evidence>
<dbReference type="EC" id="1.5.1.34" evidence="8"/>
<accession>A0ABS7DI71</accession>
<dbReference type="PANTHER" id="PTHR43673">
    <property type="entry name" value="NAD(P)H NITROREDUCTASE YDGI-RELATED"/>
    <property type="match status" value="1"/>
</dbReference>
<keyword evidence="5" id="KW-0521">NADP</keyword>
<comment type="caution">
    <text evidence="8">The sequence shown here is derived from an EMBL/GenBank/DDBJ whole genome shotgun (WGS) entry which is preliminary data.</text>
</comment>
<evidence type="ECO:0000313" key="8">
    <source>
        <dbReference type="EMBL" id="MBW7570994.1"/>
    </source>
</evidence>
<dbReference type="PANTHER" id="PTHR43673:SF2">
    <property type="entry name" value="NITROREDUCTASE"/>
    <property type="match status" value="1"/>
</dbReference>
<dbReference type="RefSeq" id="WP_219938216.1">
    <property type="nucleotide sequence ID" value="NZ_JAGFNY010000041.1"/>
</dbReference>
<evidence type="ECO:0000256" key="3">
    <source>
        <dbReference type="ARBA" id="ARBA00022630"/>
    </source>
</evidence>
<name>A0ABS7DI71_9GAMM</name>
<dbReference type="NCBIfam" id="NF008275">
    <property type="entry name" value="PRK11053.1"/>
    <property type="match status" value="1"/>
</dbReference>
<evidence type="ECO:0000256" key="2">
    <source>
        <dbReference type="ARBA" id="ARBA00007118"/>
    </source>
</evidence>
<dbReference type="GO" id="GO:0004155">
    <property type="term" value="F:6,7-dihydropteridine reductase activity"/>
    <property type="evidence" value="ECO:0007669"/>
    <property type="project" value="UniProtKB-EC"/>
</dbReference>
<evidence type="ECO:0000313" key="9">
    <source>
        <dbReference type="Proteomes" id="UP000731465"/>
    </source>
</evidence>
<dbReference type="EMBL" id="JAGFNY010000041">
    <property type="protein sequence ID" value="MBW7570994.1"/>
    <property type="molecule type" value="Genomic_DNA"/>
</dbReference>
<evidence type="ECO:0000256" key="6">
    <source>
        <dbReference type="ARBA" id="ARBA00023002"/>
    </source>
</evidence>
<evidence type="ECO:0000256" key="5">
    <source>
        <dbReference type="ARBA" id="ARBA00022857"/>
    </source>
</evidence>
<dbReference type="SUPFAM" id="SSF55469">
    <property type="entry name" value="FMN-dependent nitroreductase-like"/>
    <property type="match status" value="1"/>
</dbReference>
<comment type="cofactor">
    <cofactor evidence="1">
        <name>FMN</name>
        <dbReference type="ChEBI" id="CHEBI:58210"/>
    </cofactor>
</comment>
<organism evidence="8 9">
    <name type="scientific">Succinivibrio faecicola</name>
    <dbReference type="NCBI Taxonomy" id="2820300"/>
    <lineage>
        <taxon>Bacteria</taxon>
        <taxon>Pseudomonadati</taxon>
        <taxon>Pseudomonadota</taxon>
        <taxon>Gammaproteobacteria</taxon>
        <taxon>Aeromonadales</taxon>
        <taxon>Succinivibrionaceae</taxon>
        <taxon>Succinivibrio</taxon>
    </lineage>
</organism>
<comment type="similarity">
    <text evidence="2">Belongs to the nitroreductase family.</text>
</comment>
<keyword evidence="4" id="KW-0288">FMN</keyword>
<dbReference type="InterPro" id="IPR033878">
    <property type="entry name" value="NfsB-like"/>
</dbReference>
<evidence type="ECO:0000256" key="4">
    <source>
        <dbReference type="ARBA" id="ARBA00022643"/>
    </source>
</evidence>
<keyword evidence="9" id="KW-1185">Reference proteome</keyword>
<keyword evidence="6 8" id="KW-0560">Oxidoreductase</keyword>
<keyword evidence="3" id="KW-0285">Flavoprotein</keyword>
<dbReference type="Gene3D" id="3.40.109.10">
    <property type="entry name" value="NADH Oxidase"/>
    <property type="match status" value="1"/>
</dbReference>
<dbReference type="InterPro" id="IPR000415">
    <property type="entry name" value="Nitroreductase-like"/>
</dbReference>